<dbReference type="InterPro" id="IPR020845">
    <property type="entry name" value="AMP-binding_CS"/>
</dbReference>
<dbReference type="PROSITE" id="PS50075">
    <property type="entry name" value="CARRIER"/>
    <property type="match status" value="3"/>
</dbReference>
<dbReference type="NCBIfam" id="NF003417">
    <property type="entry name" value="PRK04813.1"/>
    <property type="match status" value="3"/>
</dbReference>
<dbReference type="InterPro" id="IPR001031">
    <property type="entry name" value="Thioesterase"/>
</dbReference>
<dbReference type="Pfam" id="PF00501">
    <property type="entry name" value="AMP-binding"/>
    <property type="match status" value="2"/>
</dbReference>
<dbReference type="PANTHER" id="PTHR45527:SF1">
    <property type="entry name" value="FATTY ACID SYNTHASE"/>
    <property type="match status" value="1"/>
</dbReference>
<evidence type="ECO:0000256" key="3">
    <source>
        <dbReference type="ARBA" id="ARBA00022450"/>
    </source>
</evidence>
<dbReference type="InterPro" id="IPR009081">
    <property type="entry name" value="PP-bd_ACP"/>
</dbReference>
<dbReference type="Pfam" id="PF00668">
    <property type="entry name" value="Condensation"/>
    <property type="match status" value="3"/>
</dbReference>
<dbReference type="CDD" id="cd05930">
    <property type="entry name" value="A_NRPS"/>
    <property type="match status" value="2"/>
</dbReference>
<dbReference type="GO" id="GO:0005737">
    <property type="term" value="C:cytoplasm"/>
    <property type="evidence" value="ECO:0007669"/>
    <property type="project" value="TreeGrafter"/>
</dbReference>
<comment type="similarity">
    <text evidence="2">Belongs to the ATP-dependent AMP-binding enzyme family.</text>
</comment>
<proteinExistence type="inferred from homology"/>
<dbReference type="InterPro" id="IPR020806">
    <property type="entry name" value="PKS_PP-bd"/>
</dbReference>
<dbReference type="InterPro" id="IPR010060">
    <property type="entry name" value="NRPS_synth"/>
</dbReference>
<dbReference type="CDD" id="cd19531">
    <property type="entry name" value="LCL_NRPS-like"/>
    <property type="match status" value="1"/>
</dbReference>
<dbReference type="PROSITE" id="PS00012">
    <property type="entry name" value="PHOSPHOPANTETHEINE"/>
    <property type="match status" value="2"/>
</dbReference>
<dbReference type="GO" id="GO:0044550">
    <property type="term" value="P:secondary metabolite biosynthetic process"/>
    <property type="evidence" value="ECO:0007669"/>
    <property type="project" value="TreeGrafter"/>
</dbReference>
<evidence type="ECO:0000256" key="2">
    <source>
        <dbReference type="ARBA" id="ARBA00006432"/>
    </source>
</evidence>
<dbReference type="NCBIfam" id="TIGR01733">
    <property type="entry name" value="AA-adenyl-dom"/>
    <property type="match status" value="2"/>
</dbReference>
<evidence type="ECO:0000256" key="5">
    <source>
        <dbReference type="ARBA" id="ARBA00022737"/>
    </source>
</evidence>
<feature type="domain" description="Carrier" evidence="7">
    <location>
        <begin position="1229"/>
        <end position="1303"/>
    </location>
</feature>
<dbReference type="Gene3D" id="2.30.38.10">
    <property type="entry name" value="Luciferase, Domain 3"/>
    <property type="match status" value="3"/>
</dbReference>
<dbReference type="Gene3D" id="3.40.50.980">
    <property type="match status" value="4"/>
</dbReference>
<gene>
    <name evidence="8" type="ORF">SAMN06265349_107107</name>
</gene>
<dbReference type="SMART" id="SM00823">
    <property type="entry name" value="PKS_PP"/>
    <property type="match status" value="2"/>
</dbReference>
<dbReference type="FunFam" id="3.30.300.30:FF:000010">
    <property type="entry name" value="Enterobactin synthetase component F"/>
    <property type="match status" value="2"/>
</dbReference>
<dbReference type="InterPro" id="IPR006162">
    <property type="entry name" value="Ppantetheine_attach_site"/>
</dbReference>
<evidence type="ECO:0000256" key="1">
    <source>
        <dbReference type="ARBA" id="ARBA00001957"/>
    </source>
</evidence>
<dbReference type="InterPro" id="IPR045851">
    <property type="entry name" value="AMP-bd_C_sf"/>
</dbReference>
<dbReference type="Proteomes" id="UP000317289">
    <property type="component" value="Unassembled WGS sequence"/>
</dbReference>
<dbReference type="EMBL" id="FXTA01000007">
    <property type="protein sequence ID" value="SMO92903.1"/>
    <property type="molecule type" value="Genomic_DNA"/>
</dbReference>
<feature type="domain" description="Carrier" evidence="7">
    <location>
        <begin position="2737"/>
        <end position="2812"/>
    </location>
</feature>
<dbReference type="FunFam" id="1.10.1200.10:FF:000005">
    <property type="entry name" value="Nonribosomal peptide synthetase 1"/>
    <property type="match status" value="3"/>
</dbReference>
<keyword evidence="4" id="KW-0597">Phosphoprotein</keyword>
<evidence type="ECO:0000256" key="4">
    <source>
        <dbReference type="ARBA" id="ARBA00022553"/>
    </source>
</evidence>
<dbReference type="SUPFAM" id="SSF56801">
    <property type="entry name" value="Acetyl-CoA synthetase-like"/>
    <property type="match status" value="3"/>
</dbReference>
<keyword evidence="6" id="KW-0175">Coiled coil</keyword>
<organism evidence="8 9">
    <name type="scientific">Flavobacterium resistens</name>
    <dbReference type="NCBI Taxonomy" id="443612"/>
    <lineage>
        <taxon>Bacteria</taxon>
        <taxon>Pseudomonadati</taxon>
        <taxon>Bacteroidota</taxon>
        <taxon>Flavobacteriia</taxon>
        <taxon>Flavobacteriales</taxon>
        <taxon>Flavobacteriaceae</taxon>
        <taxon>Flavobacterium</taxon>
    </lineage>
</organism>
<sequence length="3099" mass="353759">SLQPLPIGVAGKLYVSGAGVARGYLNKPELTAEKFISNPFIKGTRMYDTGDLGRWLPDGNIEFLGRNDNQVKIRGYRIELGEIETAISEYSEEIQQVVVEAKEINQDKTLVAYYVSKTEIDKSEIRAYLQNKLPEYMVPGFYVEIESLPLTPNGKIDRKALPSVTGEDIIKKEYVAPRNAIEEKMVEIWQEVLGVQKIGITDNFFELGGHSLIVVQVINQISKQLGQTISFKIFFANPTIKELSKELKQSEYLDIPKAAEDESYPLTSSQSRLWILSQLEGGSLAYNMPAAVRFTGTVDFDKFEESFRLLIKRHEILRTYFKTNEQGDIRQYILPIEQVEFRITLEDYRSVENQEETVVYYLEKRNDEPFDLEHGPLVRASLIHLNEQEYVFFLSMHHIIGDGWSMELLISEIVKTYNALMQGEAITLPELRIQYKDYAVWLNTTIQQEKHQVSEQYWLEQFGGELPVLDLPSFKTRPLVQTYNGDSFTHTFSKEFLDKLKTFSKEQEVTLFMTLMAGINVLLYRYTGQDDIIIGTPIAGREHPDLENQIGIYLNTLAIRTQLKEGASFLDLVAIQKETLLGAYEHQGYPFDALVGKLNLNRDVSRSALFDVLVVLQNQGQLNNLNTEELIDFEVSGFNFSRKVSKFDISFAFFEAEGLGLTIEYNTDIYDGYLIERMFSHFENLVRESIEQPETLIQELNYLTQEEKQQLLLDFNDTEVAYPQDKTIVDLFEEQVVKTPNNVAVVFEEKELTYQELNEKANQLMYYLQKQGVGLDSKIVLCFDSFIDLQIVGLLGIIKSGAVYVPIEPDYPQERIQHILDDTKARFVLTSSNHSDIFATTDDNILFLDQLNFNEEIQGNKIRLKQNDICNIIYTSGSTGNPKGVLVSHGNLMDYLFGLSSKIKIEENRSFAMMSTVSTDSGSTVLFGSLIFGKTIHMFSKNSLRDINYIQQYFRDNKIDCIKIVPPYWASLNEHDMMPTPNKMIIFGGEELTNEIVETAIKKDPNVVIINHYGPTEATIGKLLHVVESTQKGRSIPIGRAFSNTQLYILDKNLKICPIGVKGELFIGGDGVAKGYLNNSTLTQEKFVENCIDKNQGKLYKTGDLVVMRPDGNIEFIGRMDNQVKIFGHRIELNEIDRAINQFPLVKASVALVKSNANHHKNIVSYIVTDKTIDKSELRSFLQGKLPPYMIPGFYVEIESIPLTPMGKINRKALPDVTEEDIVRKEYIGPRSKEEKLLVSVWEDVLKRESISIKDNFYNLGGDSIKSIQIVSRLKQRGYTLKIQQILQVPVLEDLTKYLEVNSQIADQSTVSGEVDFTPIQYHFFENPIFKVHHHYNQSVLLKSKEELNQEFLSKSIEFLIKHHDVLRMVYSNSGGNWKQFNQGISTNDVSIMFHDLREEQDELEVMFNLGEKLQSSFNLMEGPLFKVGHFRLKDGDRLALIVHHLVVDGVSWRILLEDLSTLYGQYRFGEKPKLPLKTDSFKLWASLQKEYAYGDKIKLEKTYWEDICNQLIPVFPKDMELSESTIIRKDGSISFILNKSITELLQTQVHGVYNTEINDVLLTGLGLAIKETFGINKSVVKMEGHGREDIIADVDISRTVGWFTSVYPFVLNLADSKPAIANLIGVKEDLRKIPNKGIGYGILKYLSDGFSKGLEPSIEFNYLGDFGNNVTNKSNSLFEYSSESIGLDIDRQNESDVALSVSGILVSGQLRMSINFSKEIYQLNTIQDLVDSYQRNLTNIIEELSIIKENYPTPSDLTFKGLSIEDLFVINRDNTLEDVYKLSPLQQGMYYHWLSEKSSSMYFEQMSYRIKALDLDIQSVHESYDKLISRHSVLRTSFNYDLSDHPLQIVRKVVPSQFSYQAVSQETDVNDYVEEVKLKDREKGFDLETSFSQMRLQVLNIGDDQYEFIWSRHHILTDGWCMSILINDFYQILNSVSQKEPLNLPKPLPYANYIQWLDKVNTNDSMEYWKGYLRNYSQVAEIPFKTLSTENPIYKESKEILKIEGDLYQRLNSICSQIGVTQNTFMQSIWGYLLSRYNSTQDVVFGAVVSGRPGDLDGVENMVGLFINTIPVRVRYNAGDTALDLLTQVHNEAISGNAHHYLNLSEVQSQSELGMNLINHIMVFENYPVQEIIKENVENTQSQKGQELTIESMEVFEQTNYDFSIMVIPTPLSLIVELRYNANKFEPQLIKGIVNHIGNLVEQFSINIDKPLNTLNYLTQGEKQQLLVEFNDTKVDYPKDKTIIDLFEEQVDKTPDNIAVVFEEVQLTYKELNEKANQLAHYLRETYKIQADDLIGMKLERSEQMILAILGILKSGAAYVPIDPSYPQERIAYIEKDSNCKIVIDNQEIKKFSEIRDDYSRENLSSIVCADDLVYIIYTSGSTGTPKGIMMHHKSMSNLVSFHTNVINENFGKVLQFTSISFDVSFQEIFTTLTRGTTIYPISESSKSNPIEIVDFINVNYIDTIFLPTSYFKVLIETKEFNHLIRQNNFLKNIIVAGEQLTLSNDAIKIIKESKIKLHNHYGPAETHVVTTIVLEENYLNNNPSIGKPIDNTQIYILDEGLQPVSIGVTGKLYISGAGVSRGYLNKPELTAEKFISNPFIKGTRMYDTGDLAKWLPDGNIEFLGRNDHQVKIRGYRIELGEIETAISGYSEEIQQIVVEAKEINQDKALVAYYVSKIEIDKSDIRTYLQNKLPQYMVPSFYVEIESLPLTPNGKIDRKALPSVTGEDIIKKEYVAPRNAIEEKMVEIWQEVLGVQKIGITDNFFELGGNSISALRMISKFQLKFGTKLPVTLLFKNPNISLIKQKMDSNNSIPYSNSLLIPINEKGTKTPIFFAPPAGGGNLTYKDLSEAIGDHQPTYGLNVRGLDGELPPHETVEEIAACYIEEIQKVDPHGPYILGGFSSGGRIAFEMAFQLFRKGFEVKKLLLFDSMAPDVDYSTFHPQTYPEWLIRIAEVISELFLLKDKVRLAINELENLNKEEQFSLFYKKLTDLGLDMKKNYLRGYVDVYIKTVTMTYAPPIDEKLNCPIILFKCIKKIDRSNYTIKMKEALANIDEKEIGWQKCTNNVVTVHELECAHNEVMNSPHVKTIAINLVKHLS</sequence>
<protein>
    <submittedName>
        <fullName evidence="8">Non-ribosomal peptide synthase domain TIGR01720/amino acid adenylation domain-containing protein</fullName>
    </submittedName>
</protein>
<keyword evidence="5" id="KW-0677">Repeat</keyword>
<dbReference type="Gene3D" id="3.30.559.30">
    <property type="entry name" value="Nonribosomal peptide synthetase, condensation domain"/>
    <property type="match status" value="3"/>
</dbReference>
<feature type="domain" description="Carrier" evidence="7">
    <location>
        <begin position="176"/>
        <end position="251"/>
    </location>
</feature>
<comment type="cofactor">
    <cofactor evidence="1">
        <name>pantetheine 4'-phosphate</name>
        <dbReference type="ChEBI" id="CHEBI:47942"/>
    </cofactor>
</comment>
<dbReference type="InterPro" id="IPR001242">
    <property type="entry name" value="Condensation_dom"/>
</dbReference>
<dbReference type="InterPro" id="IPR000873">
    <property type="entry name" value="AMP-dep_synth/lig_dom"/>
</dbReference>
<dbReference type="FunFam" id="3.40.50.980:FF:000001">
    <property type="entry name" value="Non-ribosomal peptide synthetase"/>
    <property type="match status" value="2"/>
</dbReference>
<dbReference type="Gene3D" id="3.40.50.1820">
    <property type="entry name" value="alpha/beta hydrolase"/>
    <property type="match status" value="1"/>
</dbReference>
<dbReference type="Pfam" id="PF00975">
    <property type="entry name" value="Thioesterase"/>
    <property type="match status" value="1"/>
</dbReference>
<dbReference type="Gene3D" id="3.30.300.30">
    <property type="match status" value="3"/>
</dbReference>
<feature type="coiled-coil region" evidence="6">
    <location>
        <begin position="1724"/>
        <end position="1751"/>
    </location>
</feature>
<dbReference type="GO" id="GO:0043041">
    <property type="term" value="P:amino acid activation for nonribosomal peptide biosynthetic process"/>
    <property type="evidence" value="ECO:0007669"/>
    <property type="project" value="TreeGrafter"/>
</dbReference>
<dbReference type="Gene3D" id="3.30.559.10">
    <property type="entry name" value="Chloramphenicol acetyltransferase-like domain"/>
    <property type="match status" value="3"/>
</dbReference>
<dbReference type="GO" id="GO:0003824">
    <property type="term" value="F:catalytic activity"/>
    <property type="evidence" value="ECO:0007669"/>
    <property type="project" value="InterPro"/>
</dbReference>
<dbReference type="OrthoDB" id="5298966at2"/>
<dbReference type="PANTHER" id="PTHR45527">
    <property type="entry name" value="NONRIBOSOMAL PEPTIDE SYNTHETASE"/>
    <property type="match status" value="1"/>
</dbReference>
<reference evidence="8 9" key="1">
    <citation type="submission" date="2017-05" db="EMBL/GenBank/DDBJ databases">
        <authorList>
            <person name="Varghese N."/>
            <person name="Submissions S."/>
        </authorList>
    </citation>
    <scope>NUCLEOTIDE SEQUENCE [LARGE SCALE GENOMIC DNA]</scope>
    <source>
        <strain evidence="8 9">DSM 19382</strain>
    </source>
</reference>
<dbReference type="Pfam" id="PF00550">
    <property type="entry name" value="PP-binding"/>
    <property type="match status" value="3"/>
</dbReference>
<dbReference type="NCBIfam" id="TIGR01720">
    <property type="entry name" value="NRPS-para261"/>
    <property type="match status" value="1"/>
</dbReference>
<feature type="non-terminal residue" evidence="8">
    <location>
        <position position="1"/>
    </location>
</feature>
<evidence type="ECO:0000313" key="8">
    <source>
        <dbReference type="EMBL" id="SMO92903.1"/>
    </source>
</evidence>
<evidence type="ECO:0000256" key="6">
    <source>
        <dbReference type="SAM" id="Coils"/>
    </source>
</evidence>
<dbReference type="InterPro" id="IPR025110">
    <property type="entry name" value="AMP-bd_C"/>
</dbReference>
<dbReference type="Pfam" id="PF13193">
    <property type="entry name" value="AMP-binding_C"/>
    <property type="match status" value="2"/>
</dbReference>
<dbReference type="SUPFAM" id="SSF53474">
    <property type="entry name" value="alpha/beta-Hydrolases"/>
    <property type="match status" value="1"/>
</dbReference>
<evidence type="ECO:0000313" key="9">
    <source>
        <dbReference type="Proteomes" id="UP000317289"/>
    </source>
</evidence>
<dbReference type="InterPro" id="IPR023213">
    <property type="entry name" value="CAT-like_dom_sf"/>
</dbReference>
<dbReference type="InterPro" id="IPR036736">
    <property type="entry name" value="ACP-like_sf"/>
</dbReference>
<dbReference type="CDD" id="cd19534">
    <property type="entry name" value="E_NRPS"/>
    <property type="match status" value="1"/>
</dbReference>
<dbReference type="InterPro" id="IPR029058">
    <property type="entry name" value="AB_hydrolase_fold"/>
</dbReference>
<dbReference type="Gene3D" id="1.10.1200.10">
    <property type="entry name" value="ACP-like"/>
    <property type="match status" value="3"/>
</dbReference>
<dbReference type="SUPFAM" id="SSF52777">
    <property type="entry name" value="CoA-dependent acyltransferases"/>
    <property type="match status" value="6"/>
</dbReference>
<dbReference type="FunFam" id="2.30.38.10:FF:000001">
    <property type="entry name" value="Non-ribosomal peptide synthetase PvdI"/>
    <property type="match status" value="1"/>
</dbReference>
<dbReference type="SUPFAM" id="SSF47336">
    <property type="entry name" value="ACP-like"/>
    <property type="match status" value="3"/>
</dbReference>
<accession>A0A521F9R3</accession>
<evidence type="ECO:0000259" key="7">
    <source>
        <dbReference type="PROSITE" id="PS50075"/>
    </source>
</evidence>
<dbReference type="InterPro" id="IPR010071">
    <property type="entry name" value="AA_adenyl_dom"/>
</dbReference>
<name>A0A521F9R3_9FLAO</name>
<keyword evidence="3" id="KW-0596">Phosphopantetheine</keyword>
<dbReference type="CDD" id="cd19543">
    <property type="entry name" value="DCL_NRPS"/>
    <property type="match status" value="1"/>
</dbReference>
<dbReference type="GO" id="GO:0031177">
    <property type="term" value="F:phosphopantetheine binding"/>
    <property type="evidence" value="ECO:0007669"/>
    <property type="project" value="InterPro"/>
</dbReference>
<dbReference type="PROSITE" id="PS00455">
    <property type="entry name" value="AMP_BINDING"/>
    <property type="match status" value="2"/>
</dbReference>